<organism evidence="1 2">
    <name type="scientific">Gallibacterium anatis</name>
    <dbReference type="NCBI Taxonomy" id="750"/>
    <lineage>
        <taxon>Bacteria</taxon>
        <taxon>Pseudomonadati</taxon>
        <taxon>Pseudomonadota</taxon>
        <taxon>Gammaproteobacteria</taxon>
        <taxon>Pasteurellales</taxon>
        <taxon>Pasteurellaceae</taxon>
        <taxon>Gallibacterium</taxon>
    </lineage>
</organism>
<protein>
    <submittedName>
        <fullName evidence="1">DeoR faimly transcriptional regulator</fullName>
    </submittedName>
</protein>
<dbReference type="InterPro" id="IPR018356">
    <property type="entry name" value="Tscrpt_reg_HTH_DeoR_CS"/>
</dbReference>
<dbReference type="InterPro" id="IPR050313">
    <property type="entry name" value="Carb_Metab_HTH_regulators"/>
</dbReference>
<dbReference type="InterPro" id="IPR037171">
    <property type="entry name" value="NagB/RpiA_transferase-like"/>
</dbReference>
<dbReference type="EMBL" id="JPXS01000071">
    <property type="protein sequence ID" value="KGQ29526.1"/>
    <property type="molecule type" value="Genomic_DNA"/>
</dbReference>
<dbReference type="InterPro" id="IPR001034">
    <property type="entry name" value="DeoR_HTH"/>
</dbReference>
<dbReference type="GO" id="GO:0003700">
    <property type="term" value="F:DNA-binding transcription factor activity"/>
    <property type="evidence" value="ECO:0007669"/>
    <property type="project" value="InterPro"/>
</dbReference>
<evidence type="ECO:0000313" key="2">
    <source>
        <dbReference type="Proteomes" id="UP000030526"/>
    </source>
</evidence>
<dbReference type="PROSITE" id="PS51000">
    <property type="entry name" value="HTH_DEOR_2"/>
    <property type="match status" value="1"/>
</dbReference>
<dbReference type="PANTHER" id="PTHR30363">
    <property type="entry name" value="HTH-TYPE TRANSCRIPTIONAL REGULATOR SRLR-RELATED"/>
    <property type="match status" value="1"/>
</dbReference>
<dbReference type="InterPro" id="IPR014036">
    <property type="entry name" value="DeoR-like_C"/>
</dbReference>
<dbReference type="SMART" id="SM01134">
    <property type="entry name" value="DeoRC"/>
    <property type="match status" value="1"/>
</dbReference>
<dbReference type="InterPro" id="IPR036390">
    <property type="entry name" value="WH_DNA-bd_sf"/>
</dbReference>
<dbReference type="Gene3D" id="3.40.50.1360">
    <property type="match status" value="1"/>
</dbReference>
<dbReference type="SUPFAM" id="SSF100950">
    <property type="entry name" value="NagB/RpiA/CoA transferase-like"/>
    <property type="match status" value="1"/>
</dbReference>
<dbReference type="Pfam" id="PF08220">
    <property type="entry name" value="HTH_DeoR"/>
    <property type="match status" value="1"/>
</dbReference>
<dbReference type="Proteomes" id="UP000030526">
    <property type="component" value="Unassembled WGS sequence"/>
</dbReference>
<dbReference type="InterPro" id="IPR036388">
    <property type="entry name" value="WH-like_DNA-bd_sf"/>
</dbReference>
<dbReference type="PRINTS" id="PR00037">
    <property type="entry name" value="HTHLACR"/>
</dbReference>
<proteinExistence type="predicted"/>
<name>A0A0A2XAT7_9PAST</name>
<comment type="caution">
    <text evidence="1">The sequence shown here is derived from an EMBL/GenBank/DDBJ whole genome shotgun (WGS) entry which is preliminary data.</text>
</comment>
<sequence length="254" mass="27967">MIPAERQKRILNIVSEQNIVSINTLMEMLGVSHMTIRRDIQKLEEKGEVVSVSGGVQIQEKLAFEPTHTAKSLLFQAQKEQIGLCAAKRIPENATIYLDAGTTTLEIARHIADRQDLLIITNDFAVADFLINHSQAELIHTGGKINKQNRSAVGELAAQFLRNISIDLAFVSTSSWSLKGLTTPDESKLAVKRAILASSRHKTLVSDSSKYGKLATFWICELSAFDSLITDNQLPDNIQKAIKAMDIELVLAGS</sequence>
<accession>A0A0A2XAT7</accession>
<gene>
    <name evidence="1" type="ORF">JP32_11165</name>
</gene>
<dbReference type="SUPFAM" id="SSF46785">
    <property type="entry name" value="Winged helix' DNA-binding domain"/>
    <property type="match status" value="1"/>
</dbReference>
<reference evidence="1 2" key="1">
    <citation type="submission" date="2014-08" db="EMBL/GenBank/DDBJ databases">
        <title>Chaperone-usher fimbriae in a diverse selection of Gallibacterium genomes.</title>
        <authorList>
            <person name="Kudirkiene E."/>
            <person name="Bager R.J."/>
            <person name="Johnson T.J."/>
            <person name="Bojesen A.M."/>
        </authorList>
    </citation>
    <scope>NUCLEOTIDE SEQUENCE [LARGE SCALE GENOMIC DNA]</scope>
    <source>
        <strain evidence="1 2">20558/3kl.</strain>
    </source>
</reference>
<dbReference type="Gene3D" id="1.10.10.10">
    <property type="entry name" value="Winged helix-like DNA-binding domain superfamily/Winged helix DNA-binding domain"/>
    <property type="match status" value="1"/>
</dbReference>
<dbReference type="OMA" id="RPQFKIV"/>
<dbReference type="PROSITE" id="PS00894">
    <property type="entry name" value="HTH_DEOR_1"/>
    <property type="match status" value="1"/>
</dbReference>
<dbReference type="SMART" id="SM00420">
    <property type="entry name" value="HTH_DEOR"/>
    <property type="match status" value="1"/>
</dbReference>
<dbReference type="Pfam" id="PF00455">
    <property type="entry name" value="DeoRC"/>
    <property type="match status" value="1"/>
</dbReference>
<dbReference type="AlphaFoldDB" id="A0A0A2XAT7"/>
<dbReference type="RefSeq" id="WP_013745450.1">
    <property type="nucleotide sequence ID" value="NZ_CP127829.1"/>
</dbReference>
<dbReference type="PATRIC" id="fig|1005058.3.peg.617"/>
<evidence type="ECO:0000313" key="1">
    <source>
        <dbReference type="EMBL" id="KGQ29526.1"/>
    </source>
</evidence>
<dbReference type="PANTHER" id="PTHR30363:SF58">
    <property type="entry name" value="REGULATORY PROTEIN, DEOR FAMILY"/>
    <property type="match status" value="1"/>
</dbReference>